<comment type="subcellular location">
    <subcellularLocation>
        <location evidence="1">Secreted</location>
    </subcellularLocation>
</comment>
<evidence type="ECO:0000256" key="8">
    <source>
        <dbReference type="SAM" id="MobiDB-lite"/>
    </source>
</evidence>
<feature type="signal peptide" evidence="9">
    <location>
        <begin position="1"/>
        <end position="27"/>
    </location>
</feature>
<evidence type="ECO:0000313" key="11">
    <source>
        <dbReference type="EMBL" id="OQV15689.1"/>
    </source>
</evidence>
<dbReference type="CDD" id="cd00190">
    <property type="entry name" value="Tryp_SPc"/>
    <property type="match status" value="1"/>
</dbReference>
<dbReference type="GO" id="GO:0006508">
    <property type="term" value="P:proteolysis"/>
    <property type="evidence" value="ECO:0007669"/>
    <property type="project" value="UniProtKB-KW"/>
</dbReference>
<comment type="caution">
    <text evidence="11">The sequence shown here is derived from an EMBL/GenBank/DDBJ whole genome shotgun (WGS) entry which is preliminary data.</text>
</comment>
<dbReference type="InterPro" id="IPR043504">
    <property type="entry name" value="Peptidase_S1_PA_chymotrypsin"/>
</dbReference>
<keyword evidence="3 7" id="KW-0645">Protease</keyword>
<gene>
    <name evidence="11" type="ORF">BV898_10164</name>
</gene>
<reference evidence="12" key="1">
    <citation type="submission" date="2017-01" db="EMBL/GenBank/DDBJ databases">
        <title>Comparative genomics of anhydrobiosis in the tardigrade Hypsibius dujardini.</title>
        <authorList>
            <person name="Yoshida Y."/>
            <person name="Koutsovoulos G."/>
            <person name="Laetsch D."/>
            <person name="Stevens L."/>
            <person name="Kumar S."/>
            <person name="Horikawa D."/>
            <person name="Ishino K."/>
            <person name="Komine S."/>
            <person name="Tomita M."/>
            <person name="Blaxter M."/>
            <person name="Arakawa K."/>
        </authorList>
    </citation>
    <scope>NUCLEOTIDE SEQUENCE [LARGE SCALE GENOMIC DNA]</scope>
    <source>
        <strain evidence="12">Z151</strain>
    </source>
</reference>
<dbReference type="PANTHER" id="PTHR24252">
    <property type="entry name" value="ACROSIN-RELATED"/>
    <property type="match status" value="1"/>
</dbReference>
<dbReference type="Pfam" id="PF00089">
    <property type="entry name" value="Trypsin"/>
    <property type="match status" value="1"/>
</dbReference>
<dbReference type="InterPro" id="IPR036383">
    <property type="entry name" value="TSP1_rpt_sf"/>
</dbReference>
<evidence type="ECO:0000256" key="4">
    <source>
        <dbReference type="ARBA" id="ARBA00022801"/>
    </source>
</evidence>
<dbReference type="InterPro" id="IPR000884">
    <property type="entry name" value="TSP1_rpt"/>
</dbReference>
<feature type="chain" id="PRO_5012799985" evidence="9">
    <location>
        <begin position="28"/>
        <end position="471"/>
    </location>
</feature>
<feature type="region of interest" description="Disordered" evidence="8">
    <location>
        <begin position="165"/>
        <end position="200"/>
    </location>
</feature>
<dbReference type="PROSITE" id="PS50240">
    <property type="entry name" value="TRYPSIN_DOM"/>
    <property type="match status" value="1"/>
</dbReference>
<dbReference type="PROSITE" id="PS00135">
    <property type="entry name" value="TRYPSIN_SER"/>
    <property type="match status" value="1"/>
</dbReference>
<proteinExistence type="predicted"/>
<dbReference type="EMBL" id="MTYJ01000085">
    <property type="protein sequence ID" value="OQV15689.1"/>
    <property type="molecule type" value="Genomic_DNA"/>
</dbReference>
<feature type="domain" description="Peptidase S1" evidence="10">
    <location>
        <begin position="224"/>
        <end position="468"/>
    </location>
</feature>
<dbReference type="Proteomes" id="UP000192578">
    <property type="component" value="Unassembled WGS sequence"/>
</dbReference>
<dbReference type="InterPro" id="IPR001314">
    <property type="entry name" value="Peptidase_S1A"/>
</dbReference>
<dbReference type="FunFam" id="2.40.10.10:FF:000015">
    <property type="entry name" value="Atrial natriuretic peptide-converting enzyme"/>
    <property type="match status" value="1"/>
</dbReference>
<dbReference type="PANTHER" id="PTHR24252:SF7">
    <property type="entry name" value="HYALIN"/>
    <property type="match status" value="1"/>
</dbReference>
<dbReference type="InterPro" id="IPR033116">
    <property type="entry name" value="TRYPSIN_SER"/>
</dbReference>
<evidence type="ECO:0000256" key="9">
    <source>
        <dbReference type="SAM" id="SignalP"/>
    </source>
</evidence>
<dbReference type="SUPFAM" id="SSF50494">
    <property type="entry name" value="Trypsin-like serine proteases"/>
    <property type="match status" value="1"/>
</dbReference>
<dbReference type="InterPro" id="IPR001254">
    <property type="entry name" value="Trypsin_dom"/>
</dbReference>
<dbReference type="GO" id="GO:0004252">
    <property type="term" value="F:serine-type endopeptidase activity"/>
    <property type="evidence" value="ECO:0007669"/>
    <property type="project" value="InterPro"/>
</dbReference>
<dbReference type="PROSITE" id="PS50092">
    <property type="entry name" value="TSP1"/>
    <property type="match status" value="1"/>
</dbReference>
<dbReference type="SUPFAM" id="SSF82895">
    <property type="entry name" value="TSP-1 type 1 repeat"/>
    <property type="match status" value="1"/>
</dbReference>
<evidence type="ECO:0000313" key="12">
    <source>
        <dbReference type="Proteomes" id="UP000192578"/>
    </source>
</evidence>
<evidence type="ECO:0000256" key="6">
    <source>
        <dbReference type="ARBA" id="ARBA00023157"/>
    </source>
</evidence>
<evidence type="ECO:0000256" key="3">
    <source>
        <dbReference type="ARBA" id="ARBA00022670"/>
    </source>
</evidence>
<dbReference type="OrthoDB" id="10004439at2759"/>
<dbReference type="PRINTS" id="PR00722">
    <property type="entry name" value="CHYMOTRYPSIN"/>
</dbReference>
<evidence type="ECO:0000256" key="1">
    <source>
        <dbReference type="ARBA" id="ARBA00004613"/>
    </source>
</evidence>
<dbReference type="PROSITE" id="PS00134">
    <property type="entry name" value="TRYPSIN_HIS"/>
    <property type="match status" value="1"/>
</dbReference>
<evidence type="ECO:0000256" key="2">
    <source>
        <dbReference type="ARBA" id="ARBA00022525"/>
    </source>
</evidence>
<organism evidence="11 12">
    <name type="scientific">Hypsibius exemplaris</name>
    <name type="common">Freshwater tardigrade</name>
    <dbReference type="NCBI Taxonomy" id="2072580"/>
    <lineage>
        <taxon>Eukaryota</taxon>
        <taxon>Metazoa</taxon>
        <taxon>Ecdysozoa</taxon>
        <taxon>Tardigrada</taxon>
        <taxon>Eutardigrada</taxon>
        <taxon>Parachela</taxon>
        <taxon>Hypsibioidea</taxon>
        <taxon>Hypsibiidae</taxon>
        <taxon>Hypsibius</taxon>
    </lineage>
</organism>
<keyword evidence="9" id="KW-0732">Signal</keyword>
<name>A0A1W0WKI5_HYPEX</name>
<keyword evidence="4 7" id="KW-0378">Hydrolase</keyword>
<dbReference type="SMART" id="SM00209">
    <property type="entry name" value="TSP1"/>
    <property type="match status" value="2"/>
</dbReference>
<evidence type="ECO:0000259" key="10">
    <source>
        <dbReference type="PROSITE" id="PS50240"/>
    </source>
</evidence>
<dbReference type="AlphaFoldDB" id="A0A1W0WKI5"/>
<dbReference type="Gene3D" id="2.40.10.10">
    <property type="entry name" value="Trypsin-like serine proteases"/>
    <property type="match status" value="1"/>
</dbReference>
<keyword evidence="12" id="KW-1185">Reference proteome</keyword>
<keyword evidence="6" id="KW-1015">Disulfide bond</keyword>
<evidence type="ECO:0000256" key="5">
    <source>
        <dbReference type="ARBA" id="ARBA00022825"/>
    </source>
</evidence>
<accession>A0A1W0WKI5</accession>
<sequence length="471" mass="51917">MPFFLQQIVMKLCTALLCLCVVASVFAEPDAAVAPVGRADKPAPPPPHRKYSQWTKWSHCSRHCKQKRFRSCLLPDDEERLCGHGAAPRSMHPRHVEDVLGTTNSVLEELFYSDWTRWSRCFEQDCKQYRTKVCNFFQICGDRILVQQKSCLGPAACAVTAAAADKEGGPSGADDGSDTARSQASPAVSDVLDPARSPDSRTCGISAVSAADNGASVGGVKLKIFGGRASAAGRWPWQVSLLNSHFENYCAGTLISNWIVTAAHCIRRRMYIKLGEHNVNKHEETEQYFRPIKIIIHPQFNVRTIENDIALIKISSNIEWSSHVRPACLPLESELEGADLLANSTKCVVVGWGKRKPDHRFGVDVLHEAEVEVISDARCRQTYATEHVITQRMMCAGSGRHGRSDTCEGDSGGPLVCQIGQVEPGKPDARPWKLFGVTSFGDSCGKKDKFGVYTKVSMYLGWINSRIAHNS</sequence>
<dbReference type="SMART" id="SM00020">
    <property type="entry name" value="Tryp_SPc"/>
    <property type="match status" value="1"/>
</dbReference>
<evidence type="ECO:0000256" key="7">
    <source>
        <dbReference type="RuleBase" id="RU363034"/>
    </source>
</evidence>
<keyword evidence="5 7" id="KW-0720">Serine protease</keyword>
<keyword evidence="2" id="KW-0964">Secreted</keyword>
<dbReference type="InterPro" id="IPR018114">
    <property type="entry name" value="TRYPSIN_HIS"/>
</dbReference>
<protein>
    <submittedName>
        <fullName evidence="11">Trypsin</fullName>
    </submittedName>
</protein>
<dbReference type="GO" id="GO:0005576">
    <property type="term" value="C:extracellular region"/>
    <property type="evidence" value="ECO:0007669"/>
    <property type="project" value="UniProtKB-SubCell"/>
</dbReference>
<dbReference type="InterPro" id="IPR009003">
    <property type="entry name" value="Peptidase_S1_PA"/>
</dbReference>